<feature type="region of interest" description="Disordered" evidence="1">
    <location>
        <begin position="1"/>
        <end position="84"/>
    </location>
</feature>
<keyword evidence="3" id="KW-1185">Reference proteome</keyword>
<evidence type="ECO:0000256" key="1">
    <source>
        <dbReference type="SAM" id="MobiDB-lite"/>
    </source>
</evidence>
<dbReference type="Proteomes" id="UP000746535">
    <property type="component" value="Unassembled WGS sequence"/>
</dbReference>
<dbReference type="RefSeq" id="WP_168083840.1">
    <property type="nucleotide sequence ID" value="NZ_JAAVJI010000004.1"/>
</dbReference>
<feature type="compositionally biased region" description="Basic and acidic residues" evidence="1">
    <location>
        <begin position="1"/>
        <end position="11"/>
    </location>
</feature>
<organism evidence="2 3">
    <name type="scientific">Pseudomonas quercus</name>
    <dbReference type="NCBI Taxonomy" id="2722792"/>
    <lineage>
        <taxon>Bacteria</taxon>
        <taxon>Pseudomonadati</taxon>
        <taxon>Pseudomonadota</taxon>
        <taxon>Gammaproteobacteria</taxon>
        <taxon>Pseudomonadales</taxon>
        <taxon>Pseudomonadaceae</taxon>
        <taxon>Pseudomonas</taxon>
    </lineage>
</organism>
<protein>
    <submittedName>
        <fullName evidence="2">Uncharacterized protein</fullName>
    </submittedName>
</protein>
<dbReference type="InterPro" id="IPR036770">
    <property type="entry name" value="Ankyrin_rpt-contain_sf"/>
</dbReference>
<dbReference type="EMBL" id="JAAVJI010000004">
    <property type="protein sequence ID" value="NJP01281.1"/>
    <property type="molecule type" value="Genomic_DNA"/>
</dbReference>
<comment type="caution">
    <text evidence="2">The sequence shown here is derived from an EMBL/GenBank/DDBJ whole genome shotgun (WGS) entry which is preliminary data.</text>
</comment>
<dbReference type="Gene3D" id="6.10.140.500">
    <property type="match status" value="2"/>
</dbReference>
<gene>
    <name evidence="2" type="ORF">HBH25_10450</name>
</gene>
<reference evidence="2 3" key="1">
    <citation type="submission" date="2020-03" db="EMBL/GenBank/DDBJ databases">
        <authorList>
            <person name="Wang L."/>
            <person name="He N."/>
            <person name="Li Y."/>
            <person name="Fang Y."/>
            <person name="Zhang F."/>
        </authorList>
    </citation>
    <scope>NUCLEOTIDE SEQUENCE [LARGE SCALE GENOMIC DNA]</scope>
    <source>
        <strain evidence="3">hsmgli-8</strain>
    </source>
</reference>
<feature type="compositionally biased region" description="Low complexity" evidence="1">
    <location>
        <begin position="63"/>
        <end position="79"/>
    </location>
</feature>
<proteinExistence type="predicted"/>
<name>A0ABX0YE17_9PSED</name>
<sequence length="277" mass="28701">MNEWIQRHNPQDKQQSSGASVSTQSMVFSQAGSANVSAGVPGPSRTRATHTDTHTVRHSPYPAASARSATSARSANTSSQALSTADHKKIQKAAGNATLNYVIQHLDELQHALGGREQVIKIAAHHGGQQALQALLDKGPALRQAGFSNDNLVKVAANIGGAQALQALLDKGPALRQAGFSADNLVRIAANNGGQQALQALLDKGPALRQAGFGNDNLVRIGGNGGAKKTLDTLLQVYPQLTQGGVSHDEILALATKQRGASGALQSKLGELTAAGR</sequence>
<accession>A0ABX0YE17</accession>
<dbReference type="SUPFAM" id="SSF48403">
    <property type="entry name" value="Ankyrin repeat"/>
    <property type="match status" value="1"/>
</dbReference>
<feature type="compositionally biased region" description="Polar residues" evidence="1">
    <location>
        <begin position="12"/>
        <end position="36"/>
    </location>
</feature>
<evidence type="ECO:0000313" key="3">
    <source>
        <dbReference type="Proteomes" id="UP000746535"/>
    </source>
</evidence>
<evidence type="ECO:0000313" key="2">
    <source>
        <dbReference type="EMBL" id="NJP01281.1"/>
    </source>
</evidence>